<evidence type="ECO:0000256" key="3">
    <source>
        <dbReference type="PIRSR" id="PIRSR005384-1"/>
    </source>
</evidence>
<dbReference type="PIRSF" id="PIRSF005384">
    <property type="entry name" value="RpiB_LacA_B"/>
    <property type="match status" value="1"/>
</dbReference>
<feature type="binding site" evidence="4">
    <location>
        <position position="107"/>
    </location>
    <ligand>
        <name>D-ribulose 5-phosphate</name>
        <dbReference type="ChEBI" id="CHEBI:58121"/>
    </ligand>
</feature>
<feature type="binding site" evidence="4">
    <location>
        <position position="140"/>
    </location>
    <ligand>
        <name>D-ribulose 5-phosphate</name>
        <dbReference type="ChEBI" id="CHEBI:58121"/>
    </ligand>
</feature>
<dbReference type="NCBIfam" id="TIGR00689">
    <property type="entry name" value="rpiB_lacA_lacB"/>
    <property type="match status" value="1"/>
</dbReference>
<sequence>MSCTFNLTLPVAVGSDHAGFEYKEDVISFLDGKSVTWKDFGTFSADSVDYPDFAHPVAHAVENGEASFGILICGSANGVAITANKHQGIRAAVCWEDEIAELARKHNNANVICIPARFVREGLVEEMIERFMHTDFEGGRHKTRVDKIACAAYQSA</sequence>
<feature type="binding site" evidence="4">
    <location>
        <position position="144"/>
    </location>
    <ligand>
        <name>D-ribulose 5-phosphate</name>
        <dbReference type="ChEBI" id="CHEBI:58121"/>
    </ligand>
</feature>
<dbReference type="SUPFAM" id="SSF89623">
    <property type="entry name" value="Ribose/Galactose isomerase RpiB/AlsB"/>
    <property type="match status" value="1"/>
</dbReference>
<dbReference type="InterPro" id="IPR004785">
    <property type="entry name" value="RpiB"/>
</dbReference>
<evidence type="ECO:0000256" key="2">
    <source>
        <dbReference type="ARBA" id="ARBA00023235"/>
    </source>
</evidence>
<accession>A0A5J5IH88</accession>
<comment type="similarity">
    <text evidence="1">Belongs to the LacAB/RpiB family.</text>
</comment>
<feature type="active site" description="Proton donor" evidence="3">
    <location>
        <position position="106"/>
    </location>
</feature>
<dbReference type="GO" id="GO:0009052">
    <property type="term" value="P:pentose-phosphate shunt, non-oxidative branch"/>
    <property type="evidence" value="ECO:0007669"/>
    <property type="project" value="TreeGrafter"/>
</dbReference>
<evidence type="ECO:0000256" key="1">
    <source>
        <dbReference type="ARBA" id="ARBA00008754"/>
    </source>
</evidence>
<keyword evidence="2 5" id="KW-0413">Isomerase</keyword>
<feature type="binding site" evidence="4">
    <location>
        <begin position="16"/>
        <end position="17"/>
    </location>
    <ligand>
        <name>D-ribulose 5-phosphate</name>
        <dbReference type="ChEBI" id="CHEBI:58121"/>
    </ligand>
</feature>
<feature type="active site" description="Proton acceptor" evidence="3">
    <location>
        <position position="73"/>
    </location>
</feature>
<proteinExistence type="inferred from homology"/>
<dbReference type="InterPro" id="IPR003500">
    <property type="entry name" value="RpiB_LacA_LacB"/>
</dbReference>
<dbReference type="Proteomes" id="UP000326903">
    <property type="component" value="Unassembled WGS sequence"/>
</dbReference>
<comment type="caution">
    <text evidence="5">The sequence shown here is derived from an EMBL/GenBank/DDBJ whole genome shotgun (WGS) entry which is preliminary data.</text>
</comment>
<feature type="binding site" evidence="4">
    <location>
        <begin position="74"/>
        <end position="78"/>
    </location>
    <ligand>
        <name>D-ribulose 5-phosphate</name>
        <dbReference type="ChEBI" id="CHEBI:58121"/>
    </ligand>
</feature>
<dbReference type="InterPro" id="IPR036569">
    <property type="entry name" value="RpiB_LacA_LacB_sf"/>
</dbReference>
<dbReference type="RefSeq" id="WP_150414885.1">
    <property type="nucleotide sequence ID" value="NZ_VYQF01000002.1"/>
</dbReference>
<dbReference type="Pfam" id="PF02502">
    <property type="entry name" value="LacAB_rpiB"/>
    <property type="match status" value="1"/>
</dbReference>
<evidence type="ECO:0000256" key="4">
    <source>
        <dbReference type="PIRSR" id="PIRSR005384-2"/>
    </source>
</evidence>
<dbReference type="NCBIfam" id="NF004051">
    <property type="entry name" value="PRK05571.1"/>
    <property type="match status" value="1"/>
</dbReference>
<organism evidence="5 6">
    <name type="scientific">Ginsengibacter hankyongi</name>
    <dbReference type="NCBI Taxonomy" id="2607284"/>
    <lineage>
        <taxon>Bacteria</taxon>
        <taxon>Pseudomonadati</taxon>
        <taxon>Bacteroidota</taxon>
        <taxon>Chitinophagia</taxon>
        <taxon>Chitinophagales</taxon>
        <taxon>Chitinophagaceae</taxon>
        <taxon>Ginsengibacter</taxon>
    </lineage>
</organism>
<dbReference type="EMBL" id="VYQF01000002">
    <property type="protein sequence ID" value="KAA9039474.1"/>
    <property type="molecule type" value="Genomic_DNA"/>
</dbReference>
<feature type="binding site" evidence="4">
    <location>
        <position position="117"/>
    </location>
    <ligand>
        <name>D-ribulose 5-phosphate</name>
        <dbReference type="ChEBI" id="CHEBI:58121"/>
    </ligand>
</feature>
<keyword evidence="6" id="KW-1185">Reference proteome</keyword>
<protein>
    <submittedName>
        <fullName evidence="5">Ribose 5-phosphate isomerase B</fullName>
        <ecNumber evidence="5">5.3.1.6</ecNumber>
    </submittedName>
</protein>
<dbReference type="PANTHER" id="PTHR30345:SF0">
    <property type="entry name" value="DNA DAMAGE-REPAIR_TOLERATION PROTEIN DRT102"/>
    <property type="match status" value="1"/>
</dbReference>
<dbReference type="Gene3D" id="3.40.1400.10">
    <property type="entry name" value="Sugar-phosphate isomerase, RpiB/LacA/LacB"/>
    <property type="match status" value="1"/>
</dbReference>
<evidence type="ECO:0000313" key="6">
    <source>
        <dbReference type="Proteomes" id="UP000326903"/>
    </source>
</evidence>
<evidence type="ECO:0000313" key="5">
    <source>
        <dbReference type="EMBL" id="KAA9039474.1"/>
    </source>
</evidence>
<dbReference type="GO" id="GO:0019316">
    <property type="term" value="P:D-allose catabolic process"/>
    <property type="evidence" value="ECO:0007669"/>
    <property type="project" value="TreeGrafter"/>
</dbReference>
<dbReference type="PANTHER" id="PTHR30345">
    <property type="entry name" value="RIBOSE-5-PHOSPHATE ISOMERASE B"/>
    <property type="match status" value="1"/>
</dbReference>
<name>A0A5J5IH88_9BACT</name>
<gene>
    <name evidence="5" type="primary">rpiB</name>
    <name evidence="5" type="ORF">FW778_11685</name>
</gene>
<dbReference type="EC" id="5.3.1.6" evidence="5"/>
<dbReference type="NCBIfam" id="TIGR01120">
    <property type="entry name" value="rpiB"/>
    <property type="match status" value="1"/>
</dbReference>
<reference evidence="5 6" key="1">
    <citation type="submission" date="2019-09" db="EMBL/GenBank/DDBJ databases">
        <title>Draft genome sequence of Ginsengibacter sp. BR5-29.</title>
        <authorList>
            <person name="Im W.-T."/>
        </authorList>
    </citation>
    <scope>NUCLEOTIDE SEQUENCE [LARGE SCALE GENOMIC DNA]</scope>
    <source>
        <strain evidence="5 6">BR5-29</strain>
    </source>
</reference>
<dbReference type="GO" id="GO:0004751">
    <property type="term" value="F:ribose-5-phosphate isomerase activity"/>
    <property type="evidence" value="ECO:0007669"/>
    <property type="project" value="UniProtKB-EC"/>
</dbReference>
<dbReference type="AlphaFoldDB" id="A0A5J5IH88"/>